<comment type="subcellular location">
    <subcellularLocation>
        <location evidence="1">Periplasm</location>
    </subcellularLocation>
</comment>
<evidence type="ECO:0000313" key="5">
    <source>
        <dbReference type="EMBL" id="VFK77741.1"/>
    </source>
</evidence>
<dbReference type="GO" id="GO:0042597">
    <property type="term" value="C:periplasmic space"/>
    <property type="evidence" value="ECO:0007669"/>
    <property type="project" value="UniProtKB-SubCell"/>
</dbReference>
<keyword evidence="4" id="KW-1133">Transmembrane helix</keyword>
<comment type="similarity">
    <text evidence="2">Belongs to the bacterial solute-binding protein SsuA/TauA family.</text>
</comment>
<organism evidence="5">
    <name type="scientific">Candidatus Kentrum sp. SD</name>
    <dbReference type="NCBI Taxonomy" id="2126332"/>
    <lineage>
        <taxon>Bacteria</taxon>
        <taxon>Pseudomonadati</taxon>
        <taxon>Pseudomonadota</taxon>
        <taxon>Gammaproteobacteria</taxon>
        <taxon>Candidatus Kentrum</taxon>
    </lineage>
</organism>
<keyword evidence="4" id="KW-0472">Membrane</keyword>
<proteinExistence type="inferred from homology"/>
<dbReference type="PANTHER" id="PTHR30024">
    <property type="entry name" value="ALIPHATIC SULFONATES-BINDING PROTEIN-RELATED"/>
    <property type="match status" value="1"/>
</dbReference>
<dbReference type="EMBL" id="CAADHB010000001">
    <property type="protein sequence ID" value="VFK77741.1"/>
    <property type="molecule type" value="Genomic_DNA"/>
</dbReference>
<dbReference type="Pfam" id="PF13379">
    <property type="entry name" value="NMT1_2"/>
    <property type="match status" value="1"/>
</dbReference>
<protein>
    <submittedName>
        <fullName evidence="5">NitT/TauT family transport system substrate-binding protein</fullName>
    </submittedName>
</protein>
<dbReference type="AlphaFoldDB" id="A0A451BHH6"/>
<evidence type="ECO:0000256" key="1">
    <source>
        <dbReference type="ARBA" id="ARBA00004418"/>
    </source>
</evidence>
<keyword evidence="4" id="KW-0812">Transmembrane</keyword>
<feature type="transmembrane region" description="Helical" evidence="4">
    <location>
        <begin position="12"/>
        <end position="34"/>
    </location>
</feature>
<evidence type="ECO:0000256" key="4">
    <source>
        <dbReference type="SAM" id="Phobius"/>
    </source>
</evidence>
<evidence type="ECO:0000256" key="2">
    <source>
        <dbReference type="ARBA" id="ARBA00010742"/>
    </source>
</evidence>
<gene>
    <name evidence="5" type="ORF">BECKSD772D_GA0070982_100170</name>
</gene>
<sequence>MNIFITRRGQLISSALIAFVLVMGVAAIATGFLGTANRSTPPVKVGYIPITHCIPLYLAIEKGIFARKNMEVELIALPGGPKILEALIAGEVDVGFSNVASVILARNNGIGMLPIAGGALETEANRDHAILVKRDSSISSAADLRGRKIAINSRQNIDHLVMRAYLDKYALTEDDVALVEIPFPRMNAALEGGLVDAIATVEPFATLGVREYNREILTYNYLEVRDRTLVTTFAAMKGNVSRDPALYERFARAIREASEIANRDPVASRSVLPEYTRITPALAEIVGLPYFSPSPDEANMARTEEMMIRHGFIRERTNPAGTMERGSGAKP</sequence>
<evidence type="ECO:0000256" key="3">
    <source>
        <dbReference type="ARBA" id="ARBA00022729"/>
    </source>
</evidence>
<dbReference type="Gene3D" id="3.40.190.10">
    <property type="entry name" value="Periplasmic binding protein-like II"/>
    <property type="match status" value="2"/>
</dbReference>
<accession>A0A451BHH6</accession>
<reference evidence="5" key="1">
    <citation type="submission" date="2019-02" db="EMBL/GenBank/DDBJ databases">
        <authorList>
            <person name="Gruber-Vodicka R. H."/>
            <person name="Seah K. B. B."/>
        </authorList>
    </citation>
    <scope>NUCLEOTIDE SEQUENCE</scope>
    <source>
        <strain evidence="5">BECK_S127</strain>
    </source>
</reference>
<keyword evidence="3" id="KW-0732">Signal</keyword>
<dbReference type="SUPFAM" id="SSF53850">
    <property type="entry name" value="Periplasmic binding protein-like II"/>
    <property type="match status" value="1"/>
</dbReference>
<dbReference type="PANTHER" id="PTHR30024:SF47">
    <property type="entry name" value="TAURINE-BINDING PERIPLASMIC PROTEIN"/>
    <property type="match status" value="1"/>
</dbReference>
<name>A0A451BHH6_9GAMM</name>